<evidence type="ECO:0000256" key="4">
    <source>
        <dbReference type="ARBA" id="ARBA00022763"/>
    </source>
</evidence>
<dbReference type="SUPFAM" id="SSF49879">
    <property type="entry name" value="SMAD/FHA domain"/>
    <property type="match status" value="1"/>
</dbReference>
<feature type="region of interest" description="Disordered" evidence="11">
    <location>
        <begin position="413"/>
        <end position="446"/>
    </location>
</feature>
<keyword evidence="5" id="KW-0378">Hydrolase</keyword>
<keyword evidence="8" id="KW-0539">Nucleus</keyword>
<evidence type="ECO:0000313" key="12">
    <source>
        <dbReference type="EMBL" id="GFR48145.1"/>
    </source>
</evidence>
<evidence type="ECO:0000256" key="9">
    <source>
        <dbReference type="PIRSR" id="PIRSR610347-1"/>
    </source>
</evidence>
<evidence type="ECO:0000256" key="3">
    <source>
        <dbReference type="ARBA" id="ARBA00022722"/>
    </source>
</evidence>
<dbReference type="GO" id="GO:0017005">
    <property type="term" value="F:3'-tyrosyl-DNA phosphodiesterase activity"/>
    <property type="evidence" value="ECO:0007669"/>
    <property type="project" value="TreeGrafter"/>
</dbReference>
<dbReference type="GO" id="GO:0005634">
    <property type="term" value="C:nucleus"/>
    <property type="evidence" value="ECO:0007669"/>
    <property type="project" value="UniProtKB-SubCell"/>
</dbReference>
<keyword evidence="13" id="KW-1185">Reference proteome</keyword>
<proteinExistence type="inferred from homology"/>
<name>A0AAD3DU49_9CHLO</name>
<gene>
    <name evidence="12" type="ORF">Agub_g9976</name>
</gene>
<dbReference type="InterPro" id="IPR010347">
    <property type="entry name" value="Tdp1"/>
</dbReference>
<organism evidence="12 13">
    <name type="scientific">Astrephomene gubernaculifera</name>
    <dbReference type="NCBI Taxonomy" id="47775"/>
    <lineage>
        <taxon>Eukaryota</taxon>
        <taxon>Viridiplantae</taxon>
        <taxon>Chlorophyta</taxon>
        <taxon>core chlorophytes</taxon>
        <taxon>Chlorophyceae</taxon>
        <taxon>CS clade</taxon>
        <taxon>Chlamydomonadales</taxon>
        <taxon>Astrephomenaceae</taxon>
        <taxon>Astrephomene</taxon>
    </lineage>
</organism>
<sequence length="524" mass="54540">TCLLWCTVAMDLIFKCRNVLHIPRGGTAMLGRRNPFVSWDNVLISRKHIQLRIDLEGATIDLSVTGRNAIVVERQEEAGASWDVLTVVDPGASAALPLSQLTAGGCCSRFFVLGAREESAVAIRAATAAAAAAAEAEAAASAMTDATADANDNGAVQPTQSPLVSQLLPTRTGAAGAAVAAAVAAKAAAAAGRAEEGKQEDEDVEAGAQVPPAKRLRTAGIPAAAAPAADAARSPAAPAAAATPAAAAAAGMSGPAAASAAAAGSTAVPYDMSSPIHLLRTRGLSARHSCGCLGARLRQLVCGPLRLALVSNYMVDMGWLLSCCPDLARADKFFLVHGEPPSEEADMRAAAAAAGAPHLQLHRPPLPIAYGTHHTKAFLLQYDSGLRLIVLTANAIYADCNDKTQGLWVQDFPPKQHQQQQQQPHAGSQQQQHQQQQYPQQQQQQQSSAFERDLAVYFRSLSLPASMSGPLQAAIAAHDFTHARGALVPSVPGYHRGAAVQQYGHMRLRLLLAGVELPPGFNGA</sequence>
<feature type="binding site" evidence="10">
    <location>
        <position position="376"/>
    </location>
    <ligand>
        <name>substrate</name>
    </ligand>
</feature>
<keyword evidence="3" id="KW-0540">Nuclease</keyword>
<dbReference type="Pfam" id="PF06087">
    <property type="entry name" value="Tyr-DNA_phospho"/>
    <property type="match status" value="1"/>
</dbReference>
<comment type="subcellular location">
    <subcellularLocation>
        <location evidence="1">Nucleus</location>
    </subcellularLocation>
</comment>
<dbReference type="GO" id="GO:0006281">
    <property type="term" value="P:DNA repair"/>
    <property type="evidence" value="ECO:0007669"/>
    <property type="project" value="UniProtKB-KW"/>
</dbReference>
<keyword evidence="7" id="KW-0234">DNA repair</keyword>
<keyword evidence="4" id="KW-0227">DNA damage</keyword>
<dbReference type="GO" id="GO:0003690">
    <property type="term" value="F:double-stranded DNA binding"/>
    <property type="evidence" value="ECO:0007669"/>
    <property type="project" value="TreeGrafter"/>
</dbReference>
<evidence type="ECO:0000256" key="5">
    <source>
        <dbReference type="ARBA" id="ARBA00022801"/>
    </source>
</evidence>
<dbReference type="InterPro" id="IPR008984">
    <property type="entry name" value="SMAD_FHA_dom_sf"/>
</dbReference>
<dbReference type="GO" id="GO:0003697">
    <property type="term" value="F:single-stranded DNA binding"/>
    <property type="evidence" value="ECO:0007669"/>
    <property type="project" value="TreeGrafter"/>
</dbReference>
<evidence type="ECO:0000256" key="8">
    <source>
        <dbReference type="ARBA" id="ARBA00023242"/>
    </source>
</evidence>
<dbReference type="EMBL" id="BMAR01000022">
    <property type="protein sequence ID" value="GFR48145.1"/>
    <property type="molecule type" value="Genomic_DNA"/>
</dbReference>
<accession>A0AAD3DU49</accession>
<dbReference type="Proteomes" id="UP001054857">
    <property type="component" value="Unassembled WGS sequence"/>
</dbReference>
<reference evidence="12 13" key="1">
    <citation type="journal article" date="2021" name="Sci. Rep.">
        <title>Genome sequencing of the multicellular alga Astrephomene provides insights into convergent evolution of germ-soma differentiation.</title>
        <authorList>
            <person name="Yamashita S."/>
            <person name="Yamamoto K."/>
            <person name="Matsuzaki R."/>
            <person name="Suzuki S."/>
            <person name="Yamaguchi H."/>
            <person name="Hirooka S."/>
            <person name="Minakuchi Y."/>
            <person name="Miyagishima S."/>
            <person name="Kawachi M."/>
            <person name="Toyoda A."/>
            <person name="Nozaki H."/>
        </authorList>
    </citation>
    <scope>NUCLEOTIDE SEQUENCE [LARGE SCALE GENOMIC DNA]</scope>
    <source>
        <strain evidence="12 13">NIES-4017</strain>
    </source>
</reference>
<evidence type="ECO:0000256" key="10">
    <source>
        <dbReference type="PIRSR" id="PIRSR610347-2"/>
    </source>
</evidence>
<evidence type="ECO:0000256" key="1">
    <source>
        <dbReference type="ARBA" id="ARBA00004123"/>
    </source>
</evidence>
<dbReference type="SUPFAM" id="SSF56024">
    <property type="entry name" value="Phospholipase D/nuclease"/>
    <property type="match status" value="1"/>
</dbReference>
<keyword evidence="6" id="KW-0269">Exonuclease</keyword>
<dbReference type="Gene3D" id="3.30.870.10">
    <property type="entry name" value="Endonuclease Chain A"/>
    <property type="match status" value="1"/>
</dbReference>
<dbReference type="PANTHER" id="PTHR12415:SF0">
    <property type="entry name" value="TYROSYL-DNA PHOSPHODIESTERASE 1"/>
    <property type="match status" value="1"/>
</dbReference>
<feature type="non-terminal residue" evidence="12">
    <location>
        <position position="524"/>
    </location>
</feature>
<evidence type="ECO:0000256" key="2">
    <source>
        <dbReference type="ARBA" id="ARBA00010205"/>
    </source>
</evidence>
<feature type="non-terminal residue" evidence="12">
    <location>
        <position position="1"/>
    </location>
</feature>
<evidence type="ECO:0008006" key="14">
    <source>
        <dbReference type="Google" id="ProtNLM"/>
    </source>
</evidence>
<evidence type="ECO:0000256" key="6">
    <source>
        <dbReference type="ARBA" id="ARBA00022839"/>
    </source>
</evidence>
<feature type="active site" description="Nucleophile" evidence="9">
    <location>
        <position position="374"/>
    </location>
</feature>
<protein>
    <recommendedName>
        <fullName evidence="14">FHA domain-containing protein</fullName>
    </recommendedName>
</protein>
<evidence type="ECO:0000256" key="11">
    <source>
        <dbReference type="SAM" id="MobiDB-lite"/>
    </source>
</evidence>
<evidence type="ECO:0000313" key="13">
    <source>
        <dbReference type="Proteomes" id="UP001054857"/>
    </source>
</evidence>
<dbReference type="AlphaFoldDB" id="A0AAD3DU49"/>
<dbReference type="CDD" id="cd09122">
    <property type="entry name" value="PLDc_Tdp1_1"/>
    <property type="match status" value="1"/>
</dbReference>
<dbReference type="PANTHER" id="PTHR12415">
    <property type="entry name" value="TYROSYL-DNA PHOSPHODIESTERASE 1"/>
    <property type="match status" value="1"/>
</dbReference>
<dbReference type="GO" id="GO:0004527">
    <property type="term" value="F:exonuclease activity"/>
    <property type="evidence" value="ECO:0007669"/>
    <property type="project" value="UniProtKB-KW"/>
</dbReference>
<comment type="similarity">
    <text evidence="2">Belongs to the tyrosyl-DNA phosphodiesterase family.</text>
</comment>
<feature type="region of interest" description="Disordered" evidence="11">
    <location>
        <begin position="194"/>
        <end position="215"/>
    </location>
</feature>
<comment type="caution">
    <text evidence="12">The sequence shown here is derived from an EMBL/GenBank/DDBJ whole genome shotgun (WGS) entry which is preliminary data.</text>
</comment>
<evidence type="ECO:0000256" key="7">
    <source>
        <dbReference type="ARBA" id="ARBA00023204"/>
    </source>
</evidence>